<accession>A0A1L8SDS5</accession>
<evidence type="ECO:0000256" key="12">
    <source>
        <dbReference type="ARBA" id="ARBA00023012"/>
    </source>
</evidence>
<evidence type="ECO:0000313" key="24">
    <source>
        <dbReference type="Proteomes" id="UP001253851"/>
    </source>
</evidence>
<feature type="transmembrane region" description="Helical" evidence="15">
    <location>
        <begin position="179"/>
        <end position="200"/>
    </location>
</feature>
<keyword evidence="4" id="KW-1003">Cell membrane</keyword>
<keyword evidence="10 18" id="KW-0067">ATP-binding</keyword>
<dbReference type="InterPro" id="IPR003594">
    <property type="entry name" value="HATPase_dom"/>
</dbReference>
<keyword evidence="14" id="KW-0175">Coiled coil</keyword>
<dbReference type="Proteomes" id="UP001253851">
    <property type="component" value="Unassembled WGS sequence"/>
</dbReference>
<dbReference type="PANTHER" id="PTHR45528:SF1">
    <property type="entry name" value="SENSOR HISTIDINE KINASE CPXA"/>
    <property type="match status" value="1"/>
</dbReference>
<dbReference type="SUPFAM" id="SSF55874">
    <property type="entry name" value="ATPase domain of HSP90 chaperone/DNA topoisomerase II/histidine kinase"/>
    <property type="match status" value="1"/>
</dbReference>
<gene>
    <name evidence="21" type="ORF">DW084_05555</name>
    <name evidence="20" type="ORF">GFU50_12815</name>
    <name evidence="18" type="ORF">P7I32_13640</name>
    <name evidence="19" type="ORF">P7I34_04100</name>
</gene>
<dbReference type="Gene3D" id="1.10.287.130">
    <property type="match status" value="1"/>
</dbReference>
<keyword evidence="9" id="KW-0418">Kinase</keyword>
<evidence type="ECO:0000256" key="10">
    <source>
        <dbReference type="ARBA" id="ARBA00022840"/>
    </source>
</evidence>
<dbReference type="EMBL" id="QRMZ01000006">
    <property type="protein sequence ID" value="RHK06978.1"/>
    <property type="molecule type" value="Genomic_DNA"/>
</dbReference>
<feature type="domain" description="HAMP" evidence="17">
    <location>
        <begin position="199"/>
        <end position="251"/>
    </location>
</feature>
<evidence type="ECO:0000256" key="2">
    <source>
        <dbReference type="ARBA" id="ARBA00004651"/>
    </source>
</evidence>
<evidence type="ECO:0000313" key="20">
    <source>
        <dbReference type="EMBL" id="QGN30336.1"/>
    </source>
</evidence>
<evidence type="ECO:0000256" key="4">
    <source>
        <dbReference type="ARBA" id="ARBA00022475"/>
    </source>
</evidence>
<organism evidence="21 22">
    <name type="scientific">Enterococcus casseliflavus</name>
    <name type="common">Enterococcus flavescens</name>
    <dbReference type="NCBI Taxonomy" id="37734"/>
    <lineage>
        <taxon>Bacteria</taxon>
        <taxon>Bacillati</taxon>
        <taxon>Bacillota</taxon>
        <taxon>Bacilli</taxon>
        <taxon>Lactobacillales</taxon>
        <taxon>Enterococcaceae</taxon>
        <taxon>Enterococcus</taxon>
    </lineage>
</organism>
<dbReference type="FunFam" id="3.30.565.10:FF:000006">
    <property type="entry name" value="Sensor histidine kinase WalK"/>
    <property type="match status" value="1"/>
</dbReference>
<evidence type="ECO:0000259" key="17">
    <source>
        <dbReference type="PROSITE" id="PS50885"/>
    </source>
</evidence>
<feature type="domain" description="Histidine kinase" evidence="16">
    <location>
        <begin position="266"/>
        <end position="482"/>
    </location>
</feature>
<evidence type="ECO:0000313" key="18">
    <source>
        <dbReference type="EMBL" id="MDT2965653.1"/>
    </source>
</evidence>
<dbReference type="EMBL" id="JARQDV010000010">
    <property type="protein sequence ID" value="MDT2965653.1"/>
    <property type="molecule type" value="Genomic_DNA"/>
</dbReference>
<evidence type="ECO:0000256" key="6">
    <source>
        <dbReference type="ARBA" id="ARBA00022679"/>
    </source>
</evidence>
<dbReference type="CDD" id="cd06225">
    <property type="entry name" value="HAMP"/>
    <property type="match status" value="1"/>
</dbReference>
<evidence type="ECO:0000313" key="23">
    <source>
        <dbReference type="Proteomes" id="UP000422837"/>
    </source>
</evidence>
<dbReference type="Proteomes" id="UP000286288">
    <property type="component" value="Unassembled WGS sequence"/>
</dbReference>
<evidence type="ECO:0000256" key="1">
    <source>
        <dbReference type="ARBA" id="ARBA00000085"/>
    </source>
</evidence>
<dbReference type="SMART" id="SM00387">
    <property type="entry name" value="HATPase_c"/>
    <property type="match status" value="1"/>
</dbReference>
<evidence type="ECO:0000259" key="16">
    <source>
        <dbReference type="PROSITE" id="PS50109"/>
    </source>
</evidence>
<evidence type="ECO:0000256" key="9">
    <source>
        <dbReference type="ARBA" id="ARBA00022777"/>
    </source>
</evidence>
<evidence type="ECO:0000256" key="15">
    <source>
        <dbReference type="SAM" id="Phobius"/>
    </source>
</evidence>
<comment type="catalytic activity">
    <reaction evidence="1">
        <text>ATP + protein L-histidine = ADP + protein N-phospho-L-histidine.</text>
        <dbReference type="EC" id="2.7.13.3"/>
    </reaction>
</comment>
<evidence type="ECO:0000313" key="19">
    <source>
        <dbReference type="EMBL" id="MDT2981835.1"/>
    </source>
</evidence>
<dbReference type="Gene3D" id="6.10.340.10">
    <property type="match status" value="1"/>
</dbReference>
<keyword evidence="12" id="KW-0902">Two-component regulatory system</keyword>
<dbReference type="Proteomes" id="UP000422837">
    <property type="component" value="Chromosome"/>
</dbReference>
<dbReference type="EMBL" id="JARQDZ010000002">
    <property type="protein sequence ID" value="MDT2981835.1"/>
    <property type="molecule type" value="Genomic_DNA"/>
</dbReference>
<dbReference type="Pfam" id="PF00672">
    <property type="entry name" value="HAMP"/>
    <property type="match status" value="1"/>
</dbReference>
<dbReference type="SUPFAM" id="SSF47384">
    <property type="entry name" value="Homodimeric domain of signal transducing histidine kinase"/>
    <property type="match status" value="1"/>
</dbReference>
<keyword evidence="13 15" id="KW-0472">Membrane</keyword>
<evidence type="ECO:0000256" key="13">
    <source>
        <dbReference type="ARBA" id="ARBA00023136"/>
    </source>
</evidence>
<name>A0A1L8SDS5_ENTCA</name>
<evidence type="ECO:0000256" key="5">
    <source>
        <dbReference type="ARBA" id="ARBA00022553"/>
    </source>
</evidence>
<dbReference type="InterPro" id="IPR050398">
    <property type="entry name" value="HssS/ArlS-like"/>
</dbReference>
<dbReference type="Pfam" id="PF02518">
    <property type="entry name" value="HATPase_c"/>
    <property type="match status" value="1"/>
</dbReference>
<dbReference type="Gene3D" id="3.30.565.10">
    <property type="entry name" value="Histidine kinase-like ATPase, C-terminal domain"/>
    <property type="match status" value="1"/>
</dbReference>
<dbReference type="PROSITE" id="PS50885">
    <property type="entry name" value="HAMP"/>
    <property type="match status" value="1"/>
</dbReference>
<feature type="coiled-coil region" evidence="14">
    <location>
        <begin position="239"/>
        <end position="266"/>
    </location>
</feature>
<dbReference type="PRINTS" id="PR00344">
    <property type="entry name" value="BCTRLSENSOR"/>
</dbReference>
<reference evidence="21 22" key="1">
    <citation type="submission" date="2018-08" db="EMBL/GenBank/DDBJ databases">
        <title>A genome reference for cultivated species of the human gut microbiota.</title>
        <authorList>
            <person name="Zou Y."/>
            <person name="Xue W."/>
            <person name="Luo G."/>
        </authorList>
    </citation>
    <scope>NUCLEOTIDE SEQUENCE [LARGE SCALE GENOMIC DNA]</scope>
    <source>
        <strain evidence="21 22">AF48-16</strain>
    </source>
</reference>
<keyword evidence="8" id="KW-0547">Nucleotide-binding</keyword>
<dbReference type="EMBL" id="CP046123">
    <property type="protein sequence ID" value="QGN30336.1"/>
    <property type="molecule type" value="Genomic_DNA"/>
</dbReference>
<dbReference type="Proteomes" id="UP001268896">
    <property type="component" value="Unassembled WGS sequence"/>
</dbReference>
<evidence type="ECO:0000256" key="11">
    <source>
        <dbReference type="ARBA" id="ARBA00022989"/>
    </source>
</evidence>
<dbReference type="PANTHER" id="PTHR45528">
    <property type="entry name" value="SENSOR HISTIDINE KINASE CPXA"/>
    <property type="match status" value="1"/>
</dbReference>
<keyword evidence="7 15" id="KW-0812">Transmembrane</keyword>
<comment type="subcellular location">
    <subcellularLocation>
        <location evidence="2">Cell membrane</location>
        <topology evidence="2">Multi-pass membrane protein</topology>
    </subcellularLocation>
</comment>
<dbReference type="SUPFAM" id="SSF158472">
    <property type="entry name" value="HAMP domain-like"/>
    <property type="match status" value="1"/>
</dbReference>
<dbReference type="GeneID" id="15142851"/>
<evidence type="ECO:0000256" key="3">
    <source>
        <dbReference type="ARBA" id="ARBA00012438"/>
    </source>
</evidence>
<dbReference type="GO" id="GO:0000155">
    <property type="term" value="F:phosphorelay sensor kinase activity"/>
    <property type="evidence" value="ECO:0007669"/>
    <property type="project" value="InterPro"/>
</dbReference>
<dbReference type="GO" id="GO:0005524">
    <property type="term" value="F:ATP binding"/>
    <property type="evidence" value="ECO:0007669"/>
    <property type="project" value="UniProtKB-KW"/>
</dbReference>
<reference evidence="18 24" key="3">
    <citation type="submission" date="2023-03" db="EMBL/GenBank/DDBJ databases">
        <authorList>
            <person name="Shen W."/>
            <person name="Cai J."/>
        </authorList>
    </citation>
    <scope>NUCLEOTIDE SEQUENCE</scope>
    <source>
        <strain evidence="19 24">B516</strain>
        <strain evidence="18">K72-2</strain>
    </source>
</reference>
<dbReference type="GO" id="GO:0005886">
    <property type="term" value="C:plasma membrane"/>
    <property type="evidence" value="ECO:0007669"/>
    <property type="project" value="UniProtKB-SubCell"/>
</dbReference>
<keyword evidence="6" id="KW-0808">Transferase</keyword>
<protein>
    <recommendedName>
        <fullName evidence="3">histidine kinase</fullName>
        <ecNumber evidence="3">2.7.13.3</ecNumber>
    </recommendedName>
</protein>
<dbReference type="OrthoDB" id="3436at2"/>
<evidence type="ECO:0000256" key="7">
    <source>
        <dbReference type="ARBA" id="ARBA00022692"/>
    </source>
</evidence>
<dbReference type="AlphaFoldDB" id="A0A1L8SDS5"/>
<keyword evidence="5" id="KW-0597">Phosphoprotein</keyword>
<dbReference type="SMART" id="SM00304">
    <property type="entry name" value="HAMP"/>
    <property type="match status" value="1"/>
</dbReference>
<dbReference type="InterPro" id="IPR036097">
    <property type="entry name" value="HisK_dim/P_sf"/>
</dbReference>
<dbReference type="Pfam" id="PF00512">
    <property type="entry name" value="HisKA"/>
    <property type="match status" value="1"/>
</dbReference>
<dbReference type="InterPro" id="IPR005467">
    <property type="entry name" value="His_kinase_dom"/>
</dbReference>
<evidence type="ECO:0000256" key="14">
    <source>
        <dbReference type="SAM" id="Coils"/>
    </source>
</evidence>
<evidence type="ECO:0000313" key="22">
    <source>
        <dbReference type="Proteomes" id="UP000286288"/>
    </source>
</evidence>
<keyword evidence="11 15" id="KW-1133">Transmembrane helix</keyword>
<sequence>MRYLYQQLIAFFVVIFVILMTIGIAFTQMTRQTLQERNYEQLMGYASSVATISQISDSEYLQQNMTRDGYLQYSLHLAENILSNQDISFAFFKSPDDIIYPLDTTRAVDFPISEKDWQSLENGARLQLTSPTNLYGEKELTSYVLIPFSVNRTDFYGVMVVSQSASSILNLVSAFNQNLFKVCLISIVVSLLISYLFATFQVRRINRMKRATKEITNGNFDIFLPVHNRDEFDELAEDFNLMTKSLKESQEEIERQEERRRQFMADASHEMRTPLTTINGLLEGLEYNAIPENQKDNAIRLMKNETNRLIRLVNENLDYEKIRTNQISMVIKKFDATQTIKNLLTQLESKAEIAKDVLILETTEPIDVYADYDRFVQIMVNILQNAIQFTEDGEIRVRIEKGYLETIIEISDTGIGMSEEQVKNIWDRYYKVDPSRKNRQFGESGLGLSIVEQLVRLHKGKISVESELGKGTTFKISFPDIDLNEE</sequence>
<dbReference type="EC" id="2.7.13.3" evidence="3"/>
<dbReference type="CDD" id="cd00082">
    <property type="entry name" value="HisKA"/>
    <property type="match status" value="1"/>
</dbReference>
<dbReference type="RefSeq" id="WP_005229120.1">
    <property type="nucleotide sequence ID" value="NZ_BAAAXK010000045.1"/>
</dbReference>
<dbReference type="PROSITE" id="PS50109">
    <property type="entry name" value="HIS_KIN"/>
    <property type="match status" value="1"/>
</dbReference>
<dbReference type="SMART" id="SM00388">
    <property type="entry name" value="HisKA"/>
    <property type="match status" value="1"/>
</dbReference>
<dbReference type="InterPro" id="IPR003661">
    <property type="entry name" value="HisK_dim/P_dom"/>
</dbReference>
<evidence type="ECO:0000256" key="8">
    <source>
        <dbReference type="ARBA" id="ARBA00022741"/>
    </source>
</evidence>
<dbReference type="InterPro" id="IPR004358">
    <property type="entry name" value="Sig_transdc_His_kin-like_C"/>
</dbReference>
<reference evidence="20 23" key="2">
    <citation type="submission" date="2019-11" db="EMBL/GenBank/DDBJ databases">
        <title>Detection and genome characteristic of a blood enterococcus casselifavus isolate from Zhengzhou,china.</title>
        <authorList>
            <person name="Wen P."/>
        </authorList>
    </citation>
    <scope>NUCLEOTIDE SEQUENCE [LARGE SCALE GENOMIC DNA]</scope>
    <source>
        <strain evidence="20 23">EC291</strain>
    </source>
</reference>
<proteinExistence type="predicted"/>
<evidence type="ECO:0000313" key="21">
    <source>
        <dbReference type="EMBL" id="RHK06978.1"/>
    </source>
</evidence>
<dbReference type="FunFam" id="1.10.287.130:FF:000001">
    <property type="entry name" value="Two-component sensor histidine kinase"/>
    <property type="match status" value="1"/>
</dbReference>
<dbReference type="InterPro" id="IPR003660">
    <property type="entry name" value="HAMP_dom"/>
</dbReference>
<dbReference type="InterPro" id="IPR036890">
    <property type="entry name" value="HATPase_C_sf"/>
</dbReference>
<feature type="transmembrane region" description="Helical" evidence="15">
    <location>
        <begin position="6"/>
        <end position="27"/>
    </location>
</feature>